<dbReference type="InterPro" id="IPR052711">
    <property type="entry name" value="Zinc_ADH-like"/>
</dbReference>
<dbReference type="Proteomes" id="UP001642720">
    <property type="component" value="Unassembled WGS sequence"/>
</dbReference>
<keyword evidence="3" id="KW-1185">Reference proteome</keyword>
<dbReference type="PANTHER" id="PTHR45033">
    <property type="match status" value="1"/>
</dbReference>
<evidence type="ECO:0000313" key="2">
    <source>
        <dbReference type="EMBL" id="TFB00523.1"/>
    </source>
</evidence>
<evidence type="ECO:0000259" key="1">
    <source>
        <dbReference type="SMART" id="SM00829"/>
    </source>
</evidence>
<dbReference type="Pfam" id="PF08240">
    <property type="entry name" value="ADH_N"/>
    <property type="match status" value="1"/>
</dbReference>
<dbReference type="SMART" id="SM00829">
    <property type="entry name" value="PKS_ER"/>
    <property type="match status" value="1"/>
</dbReference>
<dbReference type="CDD" id="cd08276">
    <property type="entry name" value="MDR7"/>
    <property type="match status" value="1"/>
</dbReference>
<dbReference type="Gene3D" id="3.90.180.10">
    <property type="entry name" value="Medium-chain alcohol dehydrogenases, catalytic domain"/>
    <property type="match status" value="1"/>
</dbReference>
<dbReference type="GeneID" id="300579458"/>
<dbReference type="InterPro" id="IPR011032">
    <property type="entry name" value="GroES-like_sf"/>
</dbReference>
<dbReference type="InterPro" id="IPR013149">
    <property type="entry name" value="ADH-like_C"/>
</dbReference>
<sequence>MKPIAKGPVKNNLIPGSDGAGVVVDVGSAVTSFKAGDKVVTHIALNNADDDMPSVEDLATGLGERTDGTLRRLGVFRQSALVHMPTNLSFAQAATLTCTGLTAWNALMCSLGRAVGPGDYVLVQGTGAVSVAALEIAVAAGATVIATTSTDAKATRLRTLGAKHVINYRSTTNWGQVARSFTPKGRGVDFVVDTGGYATLDESMSATKVNGVVCVTGASGGFGVEKPDVFQVLFRAVVLRGICVGTRGMLQDMVRFVERHDLKPAIDDVTFGLKEVKEAFKRLEDKKHFAKIIIMMD</sequence>
<accession>A0ABY2H086</accession>
<proteinExistence type="predicted"/>
<dbReference type="EMBL" id="PPTA01000011">
    <property type="protein sequence ID" value="TFB00523.1"/>
    <property type="molecule type" value="Genomic_DNA"/>
</dbReference>
<dbReference type="InterPro" id="IPR013154">
    <property type="entry name" value="ADH-like_N"/>
</dbReference>
<name>A0ABY2H086_9HYPO</name>
<feature type="domain" description="Enoyl reductase (ER)" evidence="1">
    <location>
        <begin position="2"/>
        <end position="294"/>
    </location>
</feature>
<evidence type="ECO:0000313" key="3">
    <source>
        <dbReference type="Proteomes" id="UP001642720"/>
    </source>
</evidence>
<dbReference type="SUPFAM" id="SSF51735">
    <property type="entry name" value="NAD(P)-binding Rossmann-fold domains"/>
    <property type="match status" value="1"/>
</dbReference>
<reference evidence="2 3" key="1">
    <citation type="submission" date="2018-01" db="EMBL/GenBank/DDBJ databases">
        <title>Genome characterization of the sugarcane-associated fungus Trichoderma ghanense CCMA-1212 and their application in lignocelulose bioconversion.</title>
        <authorList>
            <person name="Steindorff A.S."/>
            <person name="Mendes T.D."/>
            <person name="Vilela E.S.D."/>
            <person name="Rodrigues D.S."/>
            <person name="Formighieri E.F."/>
            <person name="Melo I.S."/>
            <person name="Favaro L.C.L."/>
        </authorList>
    </citation>
    <scope>NUCLEOTIDE SEQUENCE [LARGE SCALE GENOMIC DNA]</scope>
    <source>
        <strain evidence="2 3">CCMA-1212</strain>
    </source>
</reference>
<dbReference type="RefSeq" id="XP_073556724.1">
    <property type="nucleotide sequence ID" value="XM_073705008.1"/>
</dbReference>
<dbReference type="Pfam" id="PF00107">
    <property type="entry name" value="ADH_zinc_N"/>
    <property type="match status" value="1"/>
</dbReference>
<protein>
    <recommendedName>
        <fullName evidence="1">Enoyl reductase (ER) domain-containing protein</fullName>
    </recommendedName>
</protein>
<dbReference type="InterPro" id="IPR036291">
    <property type="entry name" value="NAD(P)-bd_dom_sf"/>
</dbReference>
<organism evidence="2 3">
    <name type="scientific">Trichoderma ghanense</name>
    <dbReference type="NCBI Taxonomy" id="65468"/>
    <lineage>
        <taxon>Eukaryota</taxon>
        <taxon>Fungi</taxon>
        <taxon>Dikarya</taxon>
        <taxon>Ascomycota</taxon>
        <taxon>Pezizomycotina</taxon>
        <taxon>Sordariomycetes</taxon>
        <taxon>Hypocreomycetidae</taxon>
        <taxon>Hypocreales</taxon>
        <taxon>Hypocreaceae</taxon>
        <taxon>Trichoderma</taxon>
    </lineage>
</organism>
<dbReference type="InterPro" id="IPR020843">
    <property type="entry name" value="ER"/>
</dbReference>
<dbReference type="Gene3D" id="3.40.50.720">
    <property type="entry name" value="NAD(P)-binding Rossmann-like Domain"/>
    <property type="match status" value="1"/>
</dbReference>
<dbReference type="SUPFAM" id="SSF50129">
    <property type="entry name" value="GroES-like"/>
    <property type="match status" value="1"/>
</dbReference>
<dbReference type="PANTHER" id="PTHR45033:SF2">
    <property type="entry name" value="ZINC-TYPE ALCOHOL DEHYDROGENASE-LIKE PROTEIN C1773.06C"/>
    <property type="match status" value="1"/>
</dbReference>
<gene>
    <name evidence="2" type="ORF">CCMA1212_007847</name>
</gene>
<comment type="caution">
    <text evidence="2">The sequence shown here is derived from an EMBL/GenBank/DDBJ whole genome shotgun (WGS) entry which is preliminary data.</text>
</comment>